<sequence length="305" mass="33794">MIHYGMGRHADELPSANVTKIAKLLMAFECVYCTTVGIIKVSILLMYARIFPTRNFRLAAIILGGIAVGWVLAIICVSVFQCDPIAKAWNPTLPGSCINLKGSFIGNAVPNIVTDVAILSLPVHVVWGLHASLTHRLSVITVFLLGSLYVSFHPNLQNLAHLHHPSILPTTSISRGDHRSGQRWHTLTRISRPQKQRRIHQRLPLLHALPIRARGHHLDARQGMHLVPDRVRKRDHLRLSADPAAAVRGALVHVREQRRRLGRAHHGHRGQGLRAAELRRRQPDPAAAWRAPVQAARVAGCQPAG</sequence>
<feature type="transmembrane region" description="Helical" evidence="7">
    <location>
        <begin position="24"/>
        <end position="46"/>
    </location>
</feature>
<dbReference type="PANTHER" id="PTHR33048">
    <property type="entry name" value="PTH11-LIKE INTEGRAL MEMBRANE PROTEIN (AFU_ORTHOLOGUE AFUA_5G11245)"/>
    <property type="match status" value="1"/>
</dbReference>
<evidence type="ECO:0000256" key="1">
    <source>
        <dbReference type="ARBA" id="ARBA00004141"/>
    </source>
</evidence>
<comment type="similarity">
    <text evidence="5">Belongs to the SAT4 family.</text>
</comment>
<dbReference type="Pfam" id="PF20684">
    <property type="entry name" value="Fung_rhodopsin"/>
    <property type="match status" value="1"/>
</dbReference>
<gene>
    <name evidence="9" type="ORF">BO86DRAFT_388091</name>
</gene>
<evidence type="ECO:0000313" key="9">
    <source>
        <dbReference type="EMBL" id="RAH83220.1"/>
    </source>
</evidence>
<feature type="domain" description="Rhodopsin" evidence="8">
    <location>
        <begin position="2"/>
        <end position="150"/>
    </location>
</feature>
<evidence type="ECO:0000259" key="8">
    <source>
        <dbReference type="Pfam" id="PF20684"/>
    </source>
</evidence>
<feature type="region of interest" description="Disordered" evidence="6">
    <location>
        <begin position="259"/>
        <end position="291"/>
    </location>
</feature>
<dbReference type="AlphaFoldDB" id="A0A8T8X5I8"/>
<dbReference type="GO" id="GO:0016020">
    <property type="term" value="C:membrane"/>
    <property type="evidence" value="ECO:0007669"/>
    <property type="project" value="UniProtKB-SubCell"/>
</dbReference>
<dbReference type="EMBL" id="KZ824784">
    <property type="protein sequence ID" value="RAH83220.1"/>
    <property type="molecule type" value="Genomic_DNA"/>
</dbReference>
<comment type="subcellular location">
    <subcellularLocation>
        <location evidence="1">Membrane</location>
        <topology evidence="1">Multi-pass membrane protein</topology>
    </subcellularLocation>
</comment>
<dbReference type="GeneID" id="37175460"/>
<dbReference type="RefSeq" id="XP_025529114.1">
    <property type="nucleotide sequence ID" value="XM_025671768.1"/>
</dbReference>
<dbReference type="Proteomes" id="UP000249497">
    <property type="component" value="Unassembled WGS sequence"/>
</dbReference>
<name>A0A8T8X5I8_ASPJA</name>
<accession>A0A8T8X5I8</accession>
<keyword evidence="4 7" id="KW-0472">Membrane</keyword>
<organism evidence="9 10">
    <name type="scientific">Aspergillus japonicus CBS 114.51</name>
    <dbReference type="NCBI Taxonomy" id="1448312"/>
    <lineage>
        <taxon>Eukaryota</taxon>
        <taxon>Fungi</taxon>
        <taxon>Dikarya</taxon>
        <taxon>Ascomycota</taxon>
        <taxon>Pezizomycotina</taxon>
        <taxon>Eurotiomycetes</taxon>
        <taxon>Eurotiomycetidae</taxon>
        <taxon>Eurotiales</taxon>
        <taxon>Aspergillaceae</taxon>
        <taxon>Aspergillus</taxon>
        <taxon>Aspergillus subgen. Circumdati</taxon>
    </lineage>
</organism>
<keyword evidence="3 7" id="KW-1133">Transmembrane helix</keyword>
<evidence type="ECO:0000313" key="10">
    <source>
        <dbReference type="Proteomes" id="UP000249497"/>
    </source>
</evidence>
<evidence type="ECO:0000256" key="3">
    <source>
        <dbReference type="ARBA" id="ARBA00022989"/>
    </source>
</evidence>
<reference evidence="9 10" key="1">
    <citation type="submission" date="2018-02" db="EMBL/GenBank/DDBJ databases">
        <title>The genomes of Aspergillus section Nigri reveals drivers in fungal speciation.</title>
        <authorList>
            <consortium name="DOE Joint Genome Institute"/>
            <person name="Vesth T.C."/>
            <person name="Nybo J."/>
            <person name="Theobald S."/>
            <person name="Brandl J."/>
            <person name="Frisvad J.C."/>
            <person name="Nielsen K.F."/>
            <person name="Lyhne E.K."/>
            <person name="Kogle M.E."/>
            <person name="Kuo A."/>
            <person name="Riley R."/>
            <person name="Clum A."/>
            <person name="Nolan M."/>
            <person name="Lipzen A."/>
            <person name="Salamov A."/>
            <person name="Henrissat B."/>
            <person name="Wiebenga A."/>
            <person name="De vries R.P."/>
            <person name="Grigoriev I.V."/>
            <person name="Mortensen U.H."/>
            <person name="Andersen M.R."/>
            <person name="Baker S.E."/>
        </authorList>
    </citation>
    <scope>NUCLEOTIDE SEQUENCE [LARGE SCALE GENOMIC DNA]</scope>
    <source>
        <strain evidence="9 10">CBS 114.51</strain>
    </source>
</reference>
<feature type="compositionally biased region" description="Basic residues" evidence="6">
    <location>
        <begin position="259"/>
        <end position="271"/>
    </location>
</feature>
<keyword evidence="2 7" id="KW-0812">Transmembrane</keyword>
<proteinExistence type="inferred from homology"/>
<dbReference type="InterPro" id="IPR052337">
    <property type="entry name" value="SAT4-like"/>
</dbReference>
<evidence type="ECO:0000256" key="2">
    <source>
        <dbReference type="ARBA" id="ARBA00022692"/>
    </source>
</evidence>
<dbReference type="OrthoDB" id="10017208at2759"/>
<evidence type="ECO:0000256" key="4">
    <source>
        <dbReference type="ARBA" id="ARBA00023136"/>
    </source>
</evidence>
<evidence type="ECO:0000256" key="7">
    <source>
        <dbReference type="SAM" id="Phobius"/>
    </source>
</evidence>
<protein>
    <recommendedName>
        <fullName evidence="8">Rhodopsin domain-containing protein</fullName>
    </recommendedName>
</protein>
<evidence type="ECO:0000256" key="6">
    <source>
        <dbReference type="SAM" id="MobiDB-lite"/>
    </source>
</evidence>
<keyword evidence="10" id="KW-1185">Reference proteome</keyword>
<dbReference type="PANTHER" id="PTHR33048:SF47">
    <property type="entry name" value="INTEGRAL MEMBRANE PROTEIN-RELATED"/>
    <property type="match status" value="1"/>
</dbReference>
<evidence type="ECO:0000256" key="5">
    <source>
        <dbReference type="ARBA" id="ARBA00038359"/>
    </source>
</evidence>
<dbReference type="InterPro" id="IPR049326">
    <property type="entry name" value="Rhodopsin_dom_fungi"/>
</dbReference>
<feature type="transmembrane region" description="Helical" evidence="7">
    <location>
        <begin position="58"/>
        <end position="80"/>
    </location>
</feature>